<reference evidence="3 4" key="1">
    <citation type="submission" date="2024-04" db="EMBL/GenBank/DDBJ databases">
        <title>Defined microbial consortia suppress multidrug-resistant proinflammatory Enterobacteriaceae via ecological control.</title>
        <authorList>
            <person name="Furuichi M."/>
            <person name="Kawaguchi T."/>
            <person name="Pust M."/>
            <person name="Yasuma K."/>
            <person name="Plichta D."/>
            <person name="Hasegawa N."/>
            <person name="Ohya T."/>
            <person name="Bhattarai S."/>
            <person name="Sasajima S."/>
            <person name="Aoto Y."/>
            <person name="Tuganbaev T."/>
            <person name="Yaginuma M."/>
            <person name="Ueda M."/>
            <person name="Okahashi N."/>
            <person name="Amafuji K."/>
            <person name="Kiridooshi Y."/>
            <person name="Sugita K."/>
            <person name="Strazar M."/>
            <person name="Skelly A."/>
            <person name="Suda W."/>
            <person name="Hattori M."/>
            <person name="Nakamoto N."/>
            <person name="Caballero S."/>
            <person name="Norman J."/>
            <person name="Olle B."/>
            <person name="Tanoue T."/>
            <person name="Arita M."/>
            <person name="Bucci V."/>
            <person name="Atarashi K."/>
            <person name="Xavier R."/>
            <person name="Honda K."/>
        </authorList>
    </citation>
    <scope>NUCLEOTIDE SEQUENCE [LARGE SCALE GENOMIC DNA]</scope>
    <source>
        <strain evidence="4">k34-0107-D12</strain>
    </source>
</reference>
<evidence type="ECO:0000313" key="4">
    <source>
        <dbReference type="Proteomes" id="UP001600941"/>
    </source>
</evidence>
<keyword evidence="4" id="KW-1185">Reference proteome</keyword>
<evidence type="ECO:0000256" key="1">
    <source>
        <dbReference type="PROSITE-ProRule" id="PRU00339"/>
    </source>
</evidence>
<keyword evidence="1" id="KW-0802">TPR repeat</keyword>
<proteinExistence type="predicted"/>
<dbReference type="SUPFAM" id="SSF81901">
    <property type="entry name" value="HCP-like"/>
    <property type="match status" value="1"/>
</dbReference>
<dbReference type="Gene3D" id="3.40.50.300">
    <property type="entry name" value="P-loop containing nucleotide triphosphate hydrolases"/>
    <property type="match status" value="1"/>
</dbReference>
<evidence type="ECO:0000259" key="2">
    <source>
        <dbReference type="SMART" id="SM01043"/>
    </source>
</evidence>
<organism evidence="3 4">
    <name type="scientific">Blautia parvula</name>
    <dbReference type="NCBI Taxonomy" id="2877527"/>
    <lineage>
        <taxon>Bacteria</taxon>
        <taxon>Bacillati</taxon>
        <taxon>Bacillota</taxon>
        <taxon>Clostridia</taxon>
        <taxon>Lachnospirales</taxon>
        <taxon>Lachnospiraceae</taxon>
        <taxon>Blautia</taxon>
    </lineage>
</organism>
<feature type="repeat" description="TPR" evidence="1">
    <location>
        <begin position="806"/>
        <end position="839"/>
    </location>
</feature>
<dbReference type="PROSITE" id="PS50005">
    <property type="entry name" value="TPR"/>
    <property type="match status" value="1"/>
</dbReference>
<name>A0ABQ0BR96_9FIRM</name>
<dbReference type="SUPFAM" id="SSF48452">
    <property type="entry name" value="TPR-like"/>
    <property type="match status" value="1"/>
</dbReference>
<dbReference type="InterPro" id="IPR005158">
    <property type="entry name" value="BTAD"/>
</dbReference>
<dbReference type="InterPro" id="IPR016032">
    <property type="entry name" value="Sig_transdc_resp-reg_C-effctor"/>
</dbReference>
<dbReference type="PANTHER" id="PTHR35807">
    <property type="entry name" value="TRANSCRIPTIONAL REGULATOR REDD-RELATED"/>
    <property type="match status" value="1"/>
</dbReference>
<gene>
    <name evidence="3" type="ORF">K340107D12_18660</name>
</gene>
<dbReference type="InterPro" id="IPR036388">
    <property type="entry name" value="WH-like_DNA-bd_sf"/>
</dbReference>
<dbReference type="RefSeq" id="WP_033140271.1">
    <property type="nucleotide sequence ID" value="NZ_AP031413.1"/>
</dbReference>
<dbReference type="SMART" id="SM01043">
    <property type="entry name" value="BTAD"/>
    <property type="match status" value="1"/>
</dbReference>
<dbReference type="Pfam" id="PF13424">
    <property type="entry name" value="TPR_12"/>
    <property type="match status" value="1"/>
</dbReference>
<dbReference type="EMBL" id="BAABZQ010000001">
    <property type="protein sequence ID" value="GAA6499050.1"/>
    <property type="molecule type" value="Genomic_DNA"/>
</dbReference>
<dbReference type="Pfam" id="PF03704">
    <property type="entry name" value="BTAD"/>
    <property type="match status" value="1"/>
</dbReference>
<protein>
    <recommendedName>
        <fullName evidence="2">Bacterial transcriptional activator domain-containing protein</fullName>
    </recommendedName>
</protein>
<dbReference type="InterPro" id="IPR051677">
    <property type="entry name" value="AfsR-DnrI-RedD_regulator"/>
</dbReference>
<dbReference type="SUPFAM" id="SSF52540">
    <property type="entry name" value="P-loop containing nucleoside triphosphate hydrolases"/>
    <property type="match status" value="1"/>
</dbReference>
<accession>A0ABQ0BR96</accession>
<comment type="caution">
    <text evidence="3">The sequence shown here is derived from an EMBL/GenBank/DDBJ whole genome shotgun (WGS) entry which is preliminary data.</text>
</comment>
<sequence length="942" mass="111950">MKITVHFLGKPEIIRDGVRVVIPQKKIQALLLYLLFNESCSRDELAALFWEEQSEEGARRNLRNSLYKLRTLLGDGVLVTMGKEYIKLDPEIEIVRDTDVFLMDNGEKYLLQMENCCFLDKFHLKNCVGFEKWVSSIQNVYEKLFVDRFLPAMKKCMEREDYTAAEGYARKILLLDPYQERACCALMQIYAARRDYNKAVLVYTGFAENLKKDVGVEPEPRTKDQYEKILLMRKRRREEGDGSLYGGHLQAVAELSKEYLRYSRREEADICILCGSVGMGKSMVLKTFIESMENARVISVEFQVSDQQVRYLALEKVMEQICDRCRIALPQENMEFFGGNSDICYRNRMEIMMKAVRRKDGNYILLLRNMESVDEQSLNLLISCFFERYRRDFFILMEYCPNFQAQPQLLARLESVSRVRVVRLRHLTEEESRAYLVDALGEKFPEKLSSHSIYEYTGGNLRFLKDVAENIRVGAEENFQFLPETERTLERLFSGFRQEEYEYLEYLSVMEHGTDVQQLSSMLEENSVKVMKILDFLMRRRLLSETGAGKHRMLKIREKMVRDMIYERTSQFKRLELHKLAIRYYEKIYQKNRGVYFYLSELRYHYSFTDCEYEKLYYDIMNLQYVLDYYDEFFPTVVNDEDTRKSLRLDRERIYQDMDEYTQRLEAMEDEVDFRDYEELHMVLDFLAGRSLTRDGKRKQGIVYIQEMIRRARELERTDMLLKGYVELICFGLKEGSVKWMEKYLKEAKSTENLKAYARERGVLLRLEGYCNILKEEYDKAENLLLSSIQLFESPKMKRANYFNVAGAYDYLALIYRRRGEYEKAGKIMEKAICLCQEKRVTKSLDLFYEDYGYILYLQGNYGEAERYFQKSARIYDEFGTYWLRSVGECCMSVIALSRKEEDKALEHFRMAEIFSQKDMTAEELKMLEDTRARLKAARVLR</sequence>
<dbReference type="SUPFAM" id="SSF46894">
    <property type="entry name" value="C-terminal effector domain of the bipartite response regulators"/>
    <property type="match status" value="1"/>
</dbReference>
<dbReference type="Gene3D" id="1.10.10.10">
    <property type="entry name" value="Winged helix-like DNA-binding domain superfamily/Winged helix DNA-binding domain"/>
    <property type="match status" value="1"/>
</dbReference>
<dbReference type="InterPro" id="IPR011990">
    <property type="entry name" value="TPR-like_helical_dom_sf"/>
</dbReference>
<dbReference type="Proteomes" id="UP001600941">
    <property type="component" value="Unassembled WGS sequence"/>
</dbReference>
<dbReference type="InterPro" id="IPR019734">
    <property type="entry name" value="TPR_rpt"/>
</dbReference>
<feature type="domain" description="Bacterial transcriptional activator" evidence="2">
    <location>
        <begin position="98"/>
        <end position="230"/>
    </location>
</feature>
<evidence type="ECO:0000313" key="3">
    <source>
        <dbReference type="EMBL" id="GAA6499050.1"/>
    </source>
</evidence>
<dbReference type="InterPro" id="IPR027417">
    <property type="entry name" value="P-loop_NTPase"/>
</dbReference>
<dbReference type="Gene3D" id="1.25.40.10">
    <property type="entry name" value="Tetratricopeptide repeat domain"/>
    <property type="match status" value="2"/>
</dbReference>